<gene>
    <name evidence="1" type="ORF">TWF703_005157</name>
</gene>
<reference evidence="1 2" key="1">
    <citation type="submission" date="2019-06" db="EMBL/GenBank/DDBJ databases">
        <authorList>
            <person name="Palmer J.M."/>
        </authorList>
    </citation>
    <scope>NUCLEOTIDE SEQUENCE [LARGE SCALE GENOMIC DNA]</scope>
    <source>
        <strain evidence="1 2">TWF703</strain>
    </source>
</reference>
<evidence type="ECO:0000313" key="2">
    <source>
        <dbReference type="Proteomes" id="UP000480548"/>
    </source>
</evidence>
<protein>
    <submittedName>
        <fullName evidence="1">Uncharacterized protein</fullName>
    </submittedName>
</protein>
<dbReference type="Proteomes" id="UP000480548">
    <property type="component" value="Unassembled WGS sequence"/>
</dbReference>
<name>A0A7C8NWF7_ORBOL</name>
<dbReference type="AlphaFoldDB" id="A0A7C8NWF7"/>
<organism evidence="1 2">
    <name type="scientific">Orbilia oligospora</name>
    <name type="common">Nematode-trapping fungus</name>
    <name type="synonym">Arthrobotrys oligospora</name>
    <dbReference type="NCBI Taxonomy" id="2813651"/>
    <lineage>
        <taxon>Eukaryota</taxon>
        <taxon>Fungi</taxon>
        <taxon>Dikarya</taxon>
        <taxon>Ascomycota</taxon>
        <taxon>Pezizomycotina</taxon>
        <taxon>Orbiliomycetes</taxon>
        <taxon>Orbiliales</taxon>
        <taxon>Orbiliaceae</taxon>
        <taxon>Orbilia</taxon>
    </lineage>
</organism>
<accession>A0A7C8NWF7</accession>
<proteinExistence type="predicted"/>
<evidence type="ECO:0000313" key="1">
    <source>
        <dbReference type="EMBL" id="KAF3137234.1"/>
    </source>
</evidence>
<comment type="caution">
    <text evidence="1">The sequence shown here is derived from an EMBL/GenBank/DDBJ whole genome shotgun (WGS) entry which is preliminary data.</text>
</comment>
<dbReference type="EMBL" id="WIQZ01000026">
    <property type="protein sequence ID" value="KAF3137234.1"/>
    <property type="molecule type" value="Genomic_DNA"/>
</dbReference>
<sequence>MKALAEVQRLRLAEEAIKSLDPERLTIRVLGRRAAHDTFSGSLSYALRSDMSIMALYNPESGEIFYLEQGKKEPSGMLYIRDLSTQDLHALLPPTTTENMPLVLHEDLVEGQYPTTWDAVKAKGGPTP</sequence>